<keyword evidence="9 10" id="KW-0472">Membrane</keyword>
<keyword evidence="3" id="KW-1003">Cell membrane</keyword>
<evidence type="ECO:0000256" key="1">
    <source>
        <dbReference type="ARBA" id="ARBA00004162"/>
    </source>
</evidence>
<dbReference type="Gene3D" id="2.40.50.910">
    <property type="entry name" value="Type VII secretion system EccB, repeat 3 domain"/>
    <property type="match status" value="1"/>
</dbReference>
<proteinExistence type="inferred from homology"/>
<organism evidence="11 12">
    <name type="scientific">Mycolicibacterium lutetiense</name>
    <dbReference type="NCBI Taxonomy" id="1641992"/>
    <lineage>
        <taxon>Bacteria</taxon>
        <taxon>Bacillati</taxon>
        <taxon>Actinomycetota</taxon>
        <taxon>Actinomycetes</taxon>
        <taxon>Mycobacteriales</taxon>
        <taxon>Mycobacteriaceae</taxon>
        <taxon>Mycolicibacterium</taxon>
    </lineage>
</organism>
<dbReference type="PANTHER" id="PTHR40765">
    <property type="entry name" value="ESX-2 SECRETION SYSTEM ATPASE ECCB2"/>
    <property type="match status" value="1"/>
</dbReference>
<keyword evidence="6" id="KW-0378">Hydrolase</keyword>
<evidence type="ECO:0000256" key="3">
    <source>
        <dbReference type="ARBA" id="ARBA00022475"/>
    </source>
</evidence>
<evidence type="ECO:0000256" key="5">
    <source>
        <dbReference type="ARBA" id="ARBA00022741"/>
    </source>
</evidence>
<comment type="subcellular location">
    <subcellularLocation>
        <location evidence="1">Cell membrane</location>
        <topology evidence="1">Single-pass membrane protein</topology>
    </subcellularLocation>
</comment>
<comment type="similarity">
    <text evidence="2">Belongs to the EccB family.</text>
</comment>
<dbReference type="InterPro" id="IPR044857">
    <property type="entry name" value="T7SS_EccB_R1"/>
</dbReference>
<evidence type="ECO:0000313" key="11">
    <source>
        <dbReference type="EMBL" id="MBP2456297.1"/>
    </source>
</evidence>
<evidence type="ECO:0000256" key="7">
    <source>
        <dbReference type="ARBA" id="ARBA00022840"/>
    </source>
</evidence>
<evidence type="ECO:0000256" key="4">
    <source>
        <dbReference type="ARBA" id="ARBA00022692"/>
    </source>
</evidence>
<gene>
    <name evidence="11" type="ORF">JOF57_006273</name>
</gene>
<name>A0ABS5A3K9_9MYCO</name>
<dbReference type="EMBL" id="JAGIOP010000003">
    <property type="protein sequence ID" value="MBP2456297.1"/>
    <property type="molecule type" value="Genomic_DNA"/>
</dbReference>
<evidence type="ECO:0000256" key="9">
    <source>
        <dbReference type="ARBA" id="ARBA00023136"/>
    </source>
</evidence>
<dbReference type="NCBIfam" id="TIGR03919">
    <property type="entry name" value="T7SS_EccB"/>
    <property type="match status" value="1"/>
</dbReference>
<dbReference type="Pfam" id="PF05108">
    <property type="entry name" value="T7SS_ESX1_EccB"/>
    <property type="match status" value="1"/>
</dbReference>
<evidence type="ECO:0000313" key="12">
    <source>
        <dbReference type="Proteomes" id="UP000694460"/>
    </source>
</evidence>
<evidence type="ECO:0000256" key="10">
    <source>
        <dbReference type="SAM" id="Phobius"/>
    </source>
</evidence>
<accession>A0ABS5A3K9</accession>
<comment type="caution">
    <text evidence="11">The sequence shown here is derived from an EMBL/GenBank/DDBJ whole genome shotgun (WGS) entry which is preliminary data.</text>
</comment>
<keyword evidence="4 10" id="KW-0812">Transmembrane</keyword>
<dbReference type="Gene3D" id="3.30.2390.20">
    <property type="entry name" value="Type VII secretion system EccB, repeat 1 domain"/>
    <property type="match status" value="1"/>
</dbReference>
<dbReference type="PANTHER" id="PTHR40765:SF2">
    <property type="entry name" value="ESX-2 SECRETION SYSTEM ATPASE ECCB2"/>
    <property type="match status" value="1"/>
</dbReference>
<reference evidence="11 12" key="1">
    <citation type="submission" date="2021-03" db="EMBL/GenBank/DDBJ databases">
        <title>Sequencing the genomes of 1000 actinobacteria strains.</title>
        <authorList>
            <person name="Klenk H.-P."/>
        </authorList>
    </citation>
    <scope>NUCLEOTIDE SEQUENCE [LARGE SCALE GENOMIC DNA]</scope>
    <source>
        <strain evidence="11 12">DSM 46713</strain>
    </source>
</reference>
<keyword evidence="7" id="KW-0067">ATP-binding</keyword>
<keyword evidence="5" id="KW-0547">Nucleotide-binding</keyword>
<evidence type="ECO:0000256" key="6">
    <source>
        <dbReference type="ARBA" id="ARBA00022801"/>
    </source>
</evidence>
<protein>
    <submittedName>
        <fullName evidence="11">Type VII secretion protein EccB</fullName>
    </submittedName>
</protein>
<sequence>MEGDPERLRKVLLLVSACLSVAVLIGALAVGFFRPAGLIDDSTTIVGVRETGALYVMVDGRLHPVLNLVSAQLISGRPDMPKWVNQGEADRIPRGVEVGIEGAPVDLPRVQSPEVSRWAVCDTGATTMSGSPVVTGINGALTFGDGAAPLGDDSAVLMSFDDVTYLVYRGWRMPVDLGDRAVTTALGIAPGAPIQVMSRALLAALPAKGPIVVPPVANAGAPSQFKWGPGVVVGSVVSSQDVAGGPDRLYVVLDDGVQQISPVVAAMLRQRDSFGTSKPVSVRPDELAAAAVQHRLDVDFYPENPVTLVDTSARPVVCSAWEFKVGERQAQIRVVSGRGLPIRREQNKNLVHFQDGGSDGVQADQVLVSDEPATFVTATGLALDSPRRQSLWLISGSGKRFGVPFDQESLKALGLAAAGRQQGVSDAVRSAPWAMVQVWPAGPELSKAAANKEHGRA</sequence>
<evidence type="ECO:0000256" key="2">
    <source>
        <dbReference type="ARBA" id="ARBA00008149"/>
    </source>
</evidence>
<evidence type="ECO:0000256" key="8">
    <source>
        <dbReference type="ARBA" id="ARBA00022989"/>
    </source>
</evidence>
<dbReference type="Proteomes" id="UP000694460">
    <property type="component" value="Unassembled WGS sequence"/>
</dbReference>
<dbReference type="InterPro" id="IPR007795">
    <property type="entry name" value="T7SS_EccB"/>
</dbReference>
<keyword evidence="8 10" id="KW-1133">Transmembrane helix</keyword>
<dbReference type="InterPro" id="IPR042485">
    <property type="entry name" value="T7SS_EccB_R3"/>
</dbReference>
<keyword evidence="12" id="KW-1185">Reference proteome</keyword>
<feature type="transmembrane region" description="Helical" evidence="10">
    <location>
        <begin position="12"/>
        <end position="33"/>
    </location>
</feature>